<feature type="transmembrane region" description="Helical" evidence="7">
    <location>
        <begin position="54"/>
        <end position="72"/>
    </location>
</feature>
<keyword evidence="3 7" id="KW-0812">Transmembrane</keyword>
<dbReference type="RefSeq" id="XP_022492293.1">
    <property type="nucleotide sequence ID" value="XM_022627546.1"/>
</dbReference>
<dbReference type="GeneID" id="34572280"/>
<evidence type="ECO:0000256" key="7">
    <source>
        <dbReference type="SAM" id="Phobius"/>
    </source>
</evidence>
<evidence type="ECO:0000256" key="5">
    <source>
        <dbReference type="ARBA" id="ARBA00023136"/>
    </source>
</evidence>
<feature type="transmembrane region" description="Helical" evidence="7">
    <location>
        <begin position="310"/>
        <end position="329"/>
    </location>
</feature>
<evidence type="ECO:0000256" key="6">
    <source>
        <dbReference type="SAM" id="MobiDB-lite"/>
    </source>
</evidence>
<comment type="subcellular location">
    <subcellularLocation>
        <location evidence="1">Membrane</location>
        <topology evidence="1">Multi-pass membrane protein</topology>
    </subcellularLocation>
</comment>
<proteinExistence type="inferred from homology"/>
<name>A0A1F5LUT1_PENAI</name>
<dbReference type="GO" id="GO:0016020">
    <property type="term" value="C:membrane"/>
    <property type="evidence" value="ECO:0007669"/>
    <property type="project" value="UniProtKB-SubCell"/>
</dbReference>
<dbReference type="PANTHER" id="PTHR22950">
    <property type="entry name" value="AMINO ACID TRANSPORTER"/>
    <property type="match status" value="1"/>
</dbReference>
<evidence type="ECO:0000259" key="8">
    <source>
        <dbReference type="Pfam" id="PF01490"/>
    </source>
</evidence>
<feature type="transmembrane region" description="Helical" evidence="7">
    <location>
        <begin position="126"/>
        <end position="147"/>
    </location>
</feature>
<feature type="transmembrane region" description="Helical" evidence="7">
    <location>
        <begin position="350"/>
        <end position="369"/>
    </location>
</feature>
<organism evidence="9 10">
    <name type="scientific">Penicillium arizonense</name>
    <dbReference type="NCBI Taxonomy" id="1835702"/>
    <lineage>
        <taxon>Eukaryota</taxon>
        <taxon>Fungi</taxon>
        <taxon>Dikarya</taxon>
        <taxon>Ascomycota</taxon>
        <taxon>Pezizomycotina</taxon>
        <taxon>Eurotiomycetes</taxon>
        <taxon>Eurotiomycetidae</taxon>
        <taxon>Eurotiales</taxon>
        <taxon>Aspergillaceae</taxon>
        <taxon>Penicillium</taxon>
    </lineage>
</organism>
<keyword evidence="5 7" id="KW-0472">Membrane</keyword>
<feature type="transmembrane region" description="Helical" evidence="7">
    <location>
        <begin position="153"/>
        <end position="173"/>
    </location>
</feature>
<feature type="transmembrane region" description="Helical" evidence="7">
    <location>
        <begin position="78"/>
        <end position="96"/>
    </location>
</feature>
<feature type="transmembrane region" description="Helical" evidence="7">
    <location>
        <begin position="185"/>
        <end position="205"/>
    </location>
</feature>
<dbReference type="PANTHER" id="PTHR22950:SF694">
    <property type="entry name" value="AMINO ACID PERMEASE, PUTATIVE-RELATED"/>
    <property type="match status" value="1"/>
</dbReference>
<protein>
    <recommendedName>
        <fullName evidence="8">Amino acid transporter transmembrane domain-containing protein</fullName>
    </recommendedName>
</protein>
<feature type="transmembrane region" description="Helical" evidence="7">
    <location>
        <begin position="232"/>
        <end position="256"/>
    </location>
</feature>
<dbReference type="Gene3D" id="1.20.1740.10">
    <property type="entry name" value="Amino acid/polyamine transporter I"/>
    <property type="match status" value="1"/>
</dbReference>
<dbReference type="InterPro" id="IPR013057">
    <property type="entry name" value="AA_transpt_TM"/>
</dbReference>
<sequence length="542" mass="58372">MALHADEIKEAPPYTDDPNVTDTQEAEVEDKFEVFKRGDGQVDFRTVSWIRASVIFLKIIFATGVLSIPSLMYQLGAFPGAITVIGWSLLNTYCAIVQGNFRNAYPGCHSIADMAQVVGGPVVKELVGFLFTVSYVIVAASGIIGVSTALNALSLHSICTVWFSFIGTIIIAMCASVRKFSHIGWLTWLGFGSVYIAVFIIVIGVTTRDRPAAAPQTGDFDFGYRVIGDPDFTTGITASATIFVSSAATSAFLPVISEMRKPKDYPKAVYLSMSLVTASYLTFSLVIYAWCGKWIASPSLGSAGETVKRVAYGIALPGLIISGCLYVHVAAKYLFVRILRDSRHLQANTAVHWGTWLACTVGHALAAAIPKSPPIPPNTFREISIPSIADSPTNQAASWALSELDPRADKRSPYYFPETIQDDEDLENEVLLREVAMREAGFIPSSSRSSEEVQKSSRHPVPASKDGLGAASAGAGDRTRFAGYMASGSKLSEQGGFLEELTTAAYEASEDERTLCPPFGFFVVAAVVVCFVTILRGIGAKK</sequence>
<comment type="similarity">
    <text evidence="2">Belongs to the amino acid/polyamine transporter 2 family.</text>
</comment>
<gene>
    <name evidence="9" type="ORF">PENARI_c002G05953</name>
</gene>
<feature type="domain" description="Amino acid transporter transmembrane" evidence="8">
    <location>
        <begin position="46"/>
        <end position="356"/>
    </location>
</feature>
<dbReference type="GO" id="GO:0015179">
    <property type="term" value="F:L-amino acid transmembrane transporter activity"/>
    <property type="evidence" value="ECO:0007669"/>
    <property type="project" value="TreeGrafter"/>
</dbReference>
<feature type="region of interest" description="Disordered" evidence="6">
    <location>
        <begin position="443"/>
        <end position="474"/>
    </location>
</feature>
<dbReference type="EMBL" id="LXJU01000002">
    <property type="protein sequence ID" value="OGE56866.1"/>
    <property type="molecule type" value="Genomic_DNA"/>
</dbReference>
<keyword evidence="4 7" id="KW-1133">Transmembrane helix</keyword>
<comment type="caution">
    <text evidence="9">The sequence shown here is derived from an EMBL/GenBank/DDBJ whole genome shotgun (WGS) entry which is preliminary data.</text>
</comment>
<evidence type="ECO:0000313" key="10">
    <source>
        <dbReference type="Proteomes" id="UP000177622"/>
    </source>
</evidence>
<dbReference type="Pfam" id="PF01490">
    <property type="entry name" value="Aa_trans"/>
    <property type="match status" value="1"/>
</dbReference>
<feature type="transmembrane region" description="Helical" evidence="7">
    <location>
        <begin position="519"/>
        <end position="538"/>
    </location>
</feature>
<accession>A0A1F5LUT1</accession>
<reference evidence="9 10" key="1">
    <citation type="journal article" date="2016" name="Sci. Rep.">
        <title>Penicillium arizonense, a new, genome sequenced fungal species, reveals a high chemical diversity in secreted metabolites.</title>
        <authorList>
            <person name="Grijseels S."/>
            <person name="Nielsen J.C."/>
            <person name="Randelovic M."/>
            <person name="Nielsen J."/>
            <person name="Nielsen K.F."/>
            <person name="Workman M."/>
            <person name="Frisvad J.C."/>
        </authorList>
    </citation>
    <scope>NUCLEOTIDE SEQUENCE [LARGE SCALE GENOMIC DNA]</scope>
    <source>
        <strain evidence="9 10">CBS 141311</strain>
    </source>
</reference>
<evidence type="ECO:0000256" key="1">
    <source>
        <dbReference type="ARBA" id="ARBA00004141"/>
    </source>
</evidence>
<dbReference type="AlphaFoldDB" id="A0A1F5LUT1"/>
<evidence type="ECO:0000313" key="9">
    <source>
        <dbReference type="EMBL" id="OGE56866.1"/>
    </source>
</evidence>
<dbReference type="STRING" id="1835702.A0A1F5LUT1"/>
<evidence type="ECO:0000256" key="2">
    <source>
        <dbReference type="ARBA" id="ARBA00008066"/>
    </source>
</evidence>
<dbReference type="OrthoDB" id="40134at2759"/>
<evidence type="ECO:0000256" key="4">
    <source>
        <dbReference type="ARBA" id="ARBA00022989"/>
    </source>
</evidence>
<feature type="transmembrane region" description="Helical" evidence="7">
    <location>
        <begin position="268"/>
        <end position="290"/>
    </location>
</feature>
<keyword evidence="10" id="KW-1185">Reference proteome</keyword>
<evidence type="ECO:0000256" key="3">
    <source>
        <dbReference type="ARBA" id="ARBA00022692"/>
    </source>
</evidence>
<dbReference type="Proteomes" id="UP000177622">
    <property type="component" value="Unassembled WGS sequence"/>
</dbReference>